<dbReference type="Proteomes" id="UP000000758">
    <property type="component" value="Chromosome"/>
</dbReference>
<organism evidence="2 3">
    <name type="scientific">Cenarchaeum symbiosum (strain A)</name>
    <dbReference type="NCBI Taxonomy" id="414004"/>
    <lineage>
        <taxon>Archaea</taxon>
        <taxon>Nitrososphaerota</taxon>
        <taxon>Candidatus Cenarchaeales</taxon>
        <taxon>Candidatus Cenarchaeaceae</taxon>
        <taxon>Candidatus Cenarchaeum</taxon>
    </lineage>
</organism>
<dbReference type="AlphaFoldDB" id="A0RYH6"/>
<dbReference type="SUPFAM" id="SSF56317">
    <property type="entry name" value="Carbon-nitrogen hydrolase"/>
    <property type="match status" value="1"/>
</dbReference>
<dbReference type="InterPro" id="IPR003010">
    <property type="entry name" value="C-N_Hydrolase"/>
</dbReference>
<dbReference type="Gene3D" id="3.60.110.10">
    <property type="entry name" value="Carbon-nitrogen hydrolase"/>
    <property type="match status" value="1"/>
</dbReference>
<evidence type="ECO:0000313" key="3">
    <source>
        <dbReference type="Proteomes" id="UP000000758"/>
    </source>
</evidence>
<reference evidence="2 3" key="1">
    <citation type="journal article" date="2006" name="Proc. Natl. Acad. Sci. U.S.A.">
        <title>Genomic analysis of the uncultivated marine crenarchaeote Cenarchaeum symbiosum.</title>
        <authorList>
            <person name="Hallam S.J."/>
            <person name="Konstantinidis K.T."/>
            <person name="Putnam N."/>
            <person name="Schleper C."/>
            <person name="Watanabe Y."/>
            <person name="Sugahara J."/>
            <person name="Preston C."/>
            <person name="de la Torre J."/>
            <person name="Richardson P.M."/>
            <person name="DeLong E.F."/>
        </authorList>
    </citation>
    <scope>NUCLEOTIDE SEQUENCE [LARGE SCALE GENOMIC DNA]</scope>
    <source>
        <strain evidence="3">A</strain>
    </source>
</reference>
<dbReference type="CDD" id="cd07581">
    <property type="entry name" value="nitrilase_3"/>
    <property type="match status" value="1"/>
</dbReference>
<dbReference type="STRING" id="414004.CENSYa_1783"/>
<dbReference type="InterPro" id="IPR036526">
    <property type="entry name" value="C-N_Hydrolase_sf"/>
</dbReference>
<dbReference type="EnsemblBacteria" id="ABK78393">
    <property type="protein sequence ID" value="ABK78393"/>
    <property type="gene ID" value="CENSYa_1783"/>
</dbReference>
<dbReference type="KEGG" id="csy:CENSYa_1783"/>
<name>A0RYH6_CENSY</name>
<proteinExistence type="predicted"/>
<dbReference type="EMBL" id="DP000238">
    <property type="protein sequence ID" value="ABK78393.1"/>
    <property type="molecule type" value="Genomic_DNA"/>
</dbReference>
<dbReference type="PROSITE" id="PS01227">
    <property type="entry name" value="UPF0012"/>
    <property type="match status" value="1"/>
</dbReference>
<keyword evidence="3" id="KW-1185">Reference proteome</keyword>
<dbReference type="InterPro" id="IPR001110">
    <property type="entry name" value="UPF0012_CS"/>
</dbReference>
<dbReference type="Pfam" id="PF00795">
    <property type="entry name" value="CN_hydrolase"/>
    <property type="match status" value="1"/>
</dbReference>
<dbReference type="PANTHER" id="PTHR23088">
    <property type="entry name" value="NITRILASE-RELATED"/>
    <property type="match status" value="1"/>
</dbReference>
<feature type="domain" description="CN hydrolase" evidence="1">
    <location>
        <begin position="2"/>
        <end position="243"/>
    </location>
</feature>
<dbReference type="HOGENOM" id="CLU_030130_1_2_2"/>
<gene>
    <name evidence="2" type="ordered locus">CENSYa_1783</name>
</gene>
<evidence type="ECO:0000259" key="1">
    <source>
        <dbReference type="PROSITE" id="PS50263"/>
    </source>
</evidence>
<evidence type="ECO:0000313" key="2">
    <source>
        <dbReference type="EMBL" id="ABK78393.1"/>
    </source>
</evidence>
<sequence length="269" mass="29263">MARVAVAQLRASTDKDRNLRRIVKYVSEAAAGGAGLVAFPEFMMFYTPPGQTPAELARLAENIDGPFVKSVADAARDYSIEVVGTIYERSPRRGRVYDTSFLLGRDGSLLSSYRKIHLYDALGFKESAKLAPGDRMTVPSGSSVGSLGMLICYDLRFPEAARTLASSGAGVIVAPSAWVQGKNKEDQWITMNRARAMENGCYLVSPAHVGNIYCGRSLVVDPWGGIILDMGKRQGLGYATVSPEIIGEARRAMPLLKSRRTDVYPDFSL</sequence>
<accession>A0RYH6</accession>
<dbReference type="PANTHER" id="PTHR23088:SF27">
    <property type="entry name" value="DEAMINATED GLUTATHIONE AMIDASE"/>
    <property type="match status" value="1"/>
</dbReference>
<dbReference type="PROSITE" id="PS50263">
    <property type="entry name" value="CN_HYDROLASE"/>
    <property type="match status" value="1"/>
</dbReference>
<protein>
    <submittedName>
        <fullName evidence="2">Amidohydrolase</fullName>
    </submittedName>
</protein>
<dbReference type="PATRIC" id="fig|414004.10.peg.1625"/>